<dbReference type="AlphaFoldDB" id="A0A9D1TU35"/>
<protein>
    <submittedName>
        <fullName evidence="1">Uncharacterized protein</fullName>
    </submittedName>
</protein>
<dbReference type="EMBL" id="DXHP01000128">
    <property type="protein sequence ID" value="HIW06828.1"/>
    <property type="molecule type" value="Genomic_DNA"/>
</dbReference>
<reference evidence="1" key="1">
    <citation type="journal article" date="2021" name="PeerJ">
        <title>Extensive microbial diversity within the chicken gut microbiome revealed by metagenomics and culture.</title>
        <authorList>
            <person name="Gilroy R."/>
            <person name="Ravi A."/>
            <person name="Getino M."/>
            <person name="Pursley I."/>
            <person name="Horton D.L."/>
            <person name="Alikhan N.F."/>
            <person name="Baker D."/>
            <person name="Gharbi K."/>
            <person name="Hall N."/>
            <person name="Watson M."/>
            <person name="Adriaenssens E.M."/>
            <person name="Foster-Nyarko E."/>
            <person name="Jarju S."/>
            <person name="Secka A."/>
            <person name="Antonio M."/>
            <person name="Oren A."/>
            <person name="Chaudhuri R.R."/>
            <person name="La Ragione R."/>
            <person name="Hildebrand F."/>
            <person name="Pallen M.J."/>
        </authorList>
    </citation>
    <scope>NUCLEOTIDE SEQUENCE</scope>
    <source>
        <strain evidence="1">CHK160-9182</strain>
    </source>
</reference>
<dbReference type="Proteomes" id="UP000823934">
    <property type="component" value="Unassembled WGS sequence"/>
</dbReference>
<sequence>MLNTSFQPMLSHLFSNPKVQEIFNQCQMTTLDLTNCMTQIINEQFQNLNQQHIAKCAGNHITIIESNTDIEMPATYEISIISYPKEIASIPKSMKQNHDLLLFFTAKKNEPGLNDYLDSLDDYGAPLKAHFLNIAGNPATIQILERYYDFDTSTFNDFR</sequence>
<gene>
    <name evidence="1" type="ORF">H9889_05830</name>
</gene>
<reference evidence="1" key="2">
    <citation type="submission" date="2021-04" db="EMBL/GenBank/DDBJ databases">
        <authorList>
            <person name="Gilroy R."/>
        </authorList>
    </citation>
    <scope>NUCLEOTIDE SEQUENCE</scope>
    <source>
        <strain evidence="1">CHK160-9182</strain>
    </source>
</reference>
<proteinExistence type="predicted"/>
<accession>A0A9D1TU35</accession>
<name>A0A9D1TU35_9GAMM</name>
<evidence type="ECO:0000313" key="1">
    <source>
        <dbReference type="EMBL" id="HIW06828.1"/>
    </source>
</evidence>
<organism evidence="1 2">
    <name type="scientific">Candidatus Ignatzschineria merdigallinarum</name>
    <dbReference type="NCBI Taxonomy" id="2838621"/>
    <lineage>
        <taxon>Bacteria</taxon>
        <taxon>Pseudomonadati</taxon>
        <taxon>Pseudomonadota</taxon>
        <taxon>Gammaproteobacteria</taxon>
        <taxon>Cardiobacteriales</taxon>
        <taxon>Ignatzschineriaceae</taxon>
        <taxon>Ignatzschineria</taxon>
    </lineage>
</organism>
<comment type="caution">
    <text evidence="1">The sequence shown here is derived from an EMBL/GenBank/DDBJ whole genome shotgun (WGS) entry which is preliminary data.</text>
</comment>
<evidence type="ECO:0000313" key="2">
    <source>
        <dbReference type="Proteomes" id="UP000823934"/>
    </source>
</evidence>